<protein>
    <submittedName>
        <fullName evidence="1">Unnamed protein product</fullName>
    </submittedName>
</protein>
<comment type="caution">
    <text evidence="1">The sequence shown here is derived from an EMBL/GenBank/DDBJ whole genome shotgun (WGS) entry which is preliminary data.</text>
</comment>
<sequence>MEEIMDKFGIKQLTTRGRDSQANDKCERLNRTLLERIRGNLFNAGLGNEVGQGGYLTSYETIEFGRLVYLSRDHQLVGKLDPRAVPAFYLGPSEKGFGYAVLVIVSGKGKGTTTKVIDTTHIDVITPESITYHDWLQ</sequence>
<accession>A0ACB5SV54</accession>
<proteinExistence type="predicted"/>
<dbReference type="Proteomes" id="UP001165064">
    <property type="component" value="Unassembled WGS sequence"/>
</dbReference>
<gene>
    <name evidence="1" type="ORF">Amon02_000104700</name>
</gene>
<organism evidence="1 2">
    <name type="scientific">Ambrosiozyma monospora</name>
    <name type="common">Yeast</name>
    <name type="synonym">Endomycopsis monosporus</name>
    <dbReference type="NCBI Taxonomy" id="43982"/>
    <lineage>
        <taxon>Eukaryota</taxon>
        <taxon>Fungi</taxon>
        <taxon>Dikarya</taxon>
        <taxon>Ascomycota</taxon>
        <taxon>Saccharomycotina</taxon>
        <taxon>Pichiomycetes</taxon>
        <taxon>Pichiales</taxon>
        <taxon>Pichiaceae</taxon>
        <taxon>Ambrosiozyma</taxon>
    </lineage>
</organism>
<evidence type="ECO:0000313" key="1">
    <source>
        <dbReference type="EMBL" id="GME72569.1"/>
    </source>
</evidence>
<evidence type="ECO:0000313" key="2">
    <source>
        <dbReference type="Proteomes" id="UP001165064"/>
    </source>
</evidence>
<reference evidence="1" key="1">
    <citation type="submission" date="2023-04" db="EMBL/GenBank/DDBJ databases">
        <title>Ambrosiozyma monospora NBRC 10751.</title>
        <authorList>
            <person name="Ichikawa N."/>
            <person name="Sato H."/>
            <person name="Tonouchi N."/>
        </authorList>
    </citation>
    <scope>NUCLEOTIDE SEQUENCE</scope>
    <source>
        <strain evidence="1">NBRC 10751</strain>
    </source>
</reference>
<dbReference type="EMBL" id="BSXS01000453">
    <property type="protein sequence ID" value="GME72569.1"/>
    <property type="molecule type" value="Genomic_DNA"/>
</dbReference>
<name>A0ACB5SV54_AMBMO</name>
<keyword evidence="2" id="KW-1185">Reference proteome</keyword>